<dbReference type="EMBL" id="CM035420">
    <property type="protein sequence ID" value="KAH7405442.1"/>
    <property type="molecule type" value="Genomic_DNA"/>
</dbReference>
<proteinExistence type="predicted"/>
<gene>
    <name evidence="1" type="ORF">KP509_15G070500</name>
</gene>
<dbReference type="Proteomes" id="UP000825935">
    <property type="component" value="Chromosome 15"/>
</dbReference>
<evidence type="ECO:0000313" key="1">
    <source>
        <dbReference type="EMBL" id="KAH7405442.1"/>
    </source>
</evidence>
<name>A0A8T2T6U6_CERRI</name>
<keyword evidence="2" id="KW-1185">Reference proteome</keyword>
<accession>A0A8T2T6U6</accession>
<sequence>MEKSCSGLNCKMFALEKTEAFCCSSYSSGRSKDVPYLHIKQTPVSLSESPASMVSRSLVQQISPSIPQCSGDPVMISAKAECSVSFLTCNSQMEFFMYCFSWSKPFSVSQDVYVEI</sequence>
<dbReference type="AlphaFoldDB" id="A0A8T2T6U6"/>
<evidence type="ECO:0000313" key="2">
    <source>
        <dbReference type="Proteomes" id="UP000825935"/>
    </source>
</evidence>
<protein>
    <submittedName>
        <fullName evidence="1">Uncharacterized protein</fullName>
    </submittedName>
</protein>
<comment type="caution">
    <text evidence="1">The sequence shown here is derived from an EMBL/GenBank/DDBJ whole genome shotgun (WGS) entry which is preliminary data.</text>
</comment>
<organism evidence="1 2">
    <name type="scientific">Ceratopteris richardii</name>
    <name type="common">Triangle waterfern</name>
    <dbReference type="NCBI Taxonomy" id="49495"/>
    <lineage>
        <taxon>Eukaryota</taxon>
        <taxon>Viridiplantae</taxon>
        <taxon>Streptophyta</taxon>
        <taxon>Embryophyta</taxon>
        <taxon>Tracheophyta</taxon>
        <taxon>Polypodiopsida</taxon>
        <taxon>Polypodiidae</taxon>
        <taxon>Polypodiales</taxon>
        <taxon>Pteridineae</taxon>
        <taxon>Pteridaceae</taxon>
        <taxon>Parkerioideae</taxon>
        <taxon>Ceratopteris</taxon>
    </lineage>
</organism>
<reference evidence="1" key="1">
    <citation type="submission" date="2021-08" db="EMBL/GenBank/DDBJ databases">
        <title>WGS assembly of Ceratopteris richardii.</title>
        <authorList>
            <person name="Marchant D.B."/>
            <person name="Chen G."/>
            <person name="Jenkins J."/>
            <person name="Shu S."/>
            <person name="Leebens-Mack J."/>
            <person name="Grimwood J."/>
            <person name="Schmutz J."/>
            <person name="Soltis P."/>
            <person name="Soltis D."/>
            <person name="Chen Z.-H."/>
        </authorList>
    </citation>
    <scope>NUCLEOTIDE SEQUENCE</scope>
    <source>
        <strain evidence="1">Whitten #5841</strain>
        <tissue evidence="1">Leaf</tissue>
    </source>
</reference>